<name>A0ABP7L7S5_9SPHN</name>
<organism evidence="2 3">
    <name type="scientific">Sphingomonas limnosediminicola</name>
    <dbReference type="NCBI Taxonomy" id="940133"/>
    <lineage>
        <taxon>Bacteria</taxon>
        <taxon>Pseudomonadati</taxon>
        <taxon>Pseudomonadota</taxon>
        <taxon>Alphaproteobacteria</taxon>
        <taxon>Sphingomonadales</taxon>
        <taxon>Sphingomonadaceae</taxon>
        <taxon>Sphingomonas</taxon>
    </lineage>
</organism>
<proteinExistence type="predicted"/>
<protein>
    <submittedName>
        <fullName evidence="2">NAD-dependent epimerase/dehydratase family protein</fullName>
    </submittedName>
</protein>
<dbReference type="PANTHER" id="PTHR48079:SF6">
    <property type="entry name" value="NAD(P)-BINDING DOMAIN-CONTAINING PROTEIN-RELATED"/>
    <property type="match status" value="1"/>
</dbReference>
<dbReference type="InterPro" id="IPR001509">
    <property type="entry name" value="Epimerase_deHydtase"/>
</dbReference>
<gene>
    <name evidence="2" type="ORF">GCM10022276_14300</name>
</gene>
<feature type="domain" description="NAD-dependent epimerase/dehydratase" evidence="1">
    <location>
        <begin position="5"/>
        <end position="189"/>
    </location>
</feature>
<dbReference type="PANTHER" id="PTHR48079">
    <property type="entry name" value="PROTEIN YEEZ"/>
    <property type="match status" value="1"/>
</dbReference>
<dbReference type="InterPro" id="IPR036291">
    <property type="entry name" value="NAD(P)-bd_dom_sf"/>
</dbReference>
<keyword evidence="3" id="KW-1185">Reference proteome</keyword>
<dbReference type="Pfam" id="PF01370">
    <property type="entry name" value="Epimerase"/>
    <property type="match status" value="1"/>
</dbReference>
<reference evidence="3" key="1">
    <citation type="journal article" date="2019" name="Int. J. Syst. Evol. Microbiol.">
        <title>The Global Catalogue of Microorganisms (GCM) 10K type strain sequencing project: providing services to taxonomists for standard genome sequencing and annotation.</title>
        <authorList>
            <consortium name="The Broad Institute Genomics Platform"/>
            <consortium name="The Broad Institute Genome Sequencing Center for Infectious Disease"/>
            <person name="Wu L."/>
            <person name="Ma J."/>
        </authorList>
    </citation>
    <scope>NUCLEOTIDE SEQUENCE [LARGE SCALE GENOMIC DNA]</scope>
    <source>
        <strain evidence="3">JCM 17543</strain>
    </source>
</reference>
<dbReference type="RefSeq" id="WP_344698986.1">
    <property type="nucleotide sequence ID" value="NZ_BAABBM010000001.1"/>
</dbReference>
<accession>A0ABP7L7S5</accession>
<dbReference type="EMBL" id="BAABBM010000001">
    <property type="protein sequence ID" value="GAA3896460.1"/>
    <property type="molecule type" value="Genomic_DNA"/>
</dbReference>
<comment type="caution">
    <text evidence="2">The sequence shown here is derived from an EMBL/GenBank/DDBJ whole genome shotgun (WGS) entry which is preliminary data.</text>
</comment>
<dbReference type="Gene3D" id="3.40.50.720">
    <property type="entry name" value="NAD(P)-binding Rossmann-like Domain"/>
    <property type="match status" value="1"/>
</dbReference>
<evidence type="ECO:0000313" key="3">
    <source>
        <dbReference type="Proteomes" id="UP001500827"/>
    </source>
</evidence>
<evidence type="ECO:0000313" key="2">
    <source>
        <dbReference type="EMBL" id="GAA3896460.1"/>
    </source>
</evidence>
<sequence>MKLAITGGTGFVGSHLIDEALAAGHEIKALTRREQPPRNGVEWIGGDLEDRTALHQLVTDADAIIHVAGVINAQDAESFGKGNVQGTLAMLAAATAGGIHRFIQVSSLAAREPKLSLYGASKAKAEELVRSSGLEWAIVRPPAVYGPGDRETLELFRMAKLGLMLMPPHGKVSLIHVDDLARLLLALCGASAPSNLLIEPDDGKSGGWTHRQFARALGRAVGTNPAIVSAPGMFLKLAARADQLFRGPKAKLTVDRAAYFSHRNWVVDPKLGAPPSLWQAQIQSEDGLRQTGDWYRKKDWL</sequence>
<dbReference type="Proteomes" id="UP001500827">
    <property type="component" value="Unassembled WGS sequence"/>
</dbReference>
<evidence type="ECO:0000259" key="1">
    <source>
        <dbReference type="Pfam" id="PF01370"/>
    </source>
</evidence>
<dbReference type="SUPFAM" id="SSF51735">
    <property type="entry name" value="NAD(P)-binding Rossmann-fold domains"/>
    <property type="match status" value="1"/>
</dbReference>
<dbReference type="InterPro" id="IPR051783">
    <property type="entry name" value="NAD(P)-dependent_oxidoreduct"/>
</dbReference>